<dbReference type="Proteomes" id="UP000005413">
    <property type="component" value="Unassembled WGS sequence"/>
</dbReference>
<evidence type="ECO:0000256" key="1">
    <source>
        <dbReference type="ARBA" id="ARBA00000073"/>
    </source>
</evidence>
<dbReference type="RefSeq" id="WP_002462331.1">
    <property type="nucleotide sequence ID" value="NZ_AEUN01000102.1"/>
</dbReference>
<dbReference type="GO" id="GO:0000455">
    <property type="term" value="P:enzyme-directed rRNA pseudouridine synthesis"/>
    <property type="evidence" value="ECO:0007669"/>
    <property type="project" value="TreeGrafter"/>
</dbReference>
<dbReference type="PATRIC" id="fig|911238.3.peg.487"/>
<comment type="caution">
    <text evidence="5">The sequence shown here is derived from an EMBL/GenBank/DDBJ whole genome shotgun (WGS) entry which is preliminary data.</text>
</comment>
<gene>
    <name evidence="5" type="ORF">SS7213T_02728</name>
</gene>
<reference evidence="5 6" key="1">
    <citation type="journal article" date="2012" name="BMC Genomics">
        <title>Comparative genomic analysis of the genus Staphylococcus including Staphylococcus aureus and its newly described sister species Staphylococcus simiae.</title>
        <authorList>
            <person name="Suzuki H."/>
            <person name="Lefebure T."/>
            <person name="Pavinski Bitar P."/>
            <person name="Stanhope M.J."/>
        </authorList>
    </citation>
    <scope>NUCLEOTIDE SEQUENCE [LARGE SCALE GENOMIC DNA]</scope>
    <source>
        <strain evidence="5 6">CCM 7213</strain>
    </source>
</reference>
<dbReference type="CDD" id="cd02869">
    <property type="entry name" value="PseudoU_synth_RluA_like"/>
    <property type="match status" value="1"/>
</dbReference>
<dbReference type="InterPro" id="IPR050188">
    <property type="entry name" value="RluA_PseudoU_synthase"/>
</dbReference>
<dbReference type="OrthoDB" id="9807829at2"/>
<dbReference type="EMBL" id="AEUN01000102">
    <property type="protein sequence ID" value="EHJ08707.1"/>
    <property type="molecule type" value="Genomic_DNA"/>
</dbReference>
<dbReference type="PANTHER" id="PTHR21600:SF35">
    <property type="entry name" value="PSEUDOURIDINE SYNTHASE"/>
    <property type="match status" value="1"/>
</dbReference>
<protein>
    <recommendedName>
        <fullName evidence="2">RNA pseudouridylate synthase</fullName>
    </recommendedName>
    <alternativeName>
        <fullName evidence="3">RNA-uridine isomerase</fullName>
    </alternativeName>
</protein>
<organism evidence="5 6">
    <name type="scientific">Staphylococcus simiae CCM 7213 = CCUG 51256</name>
    <dbReference type="NCBI Taxonomy" id="911238"/>
    <lineage>
        <taxon>Bacteria</taxon>
        <taxon>Bacillati</taxon>
        <taxon>Bacillota</taxon>
        <taxon>Bacilli</taxon>
        <taxon>Bacillales</taxon>
        <taxon>Staphylococcaceae</taxon>
        <taxon>Staphylococcus</taxon>
    </lineage>
</organism>
<evidence type="ECO:0000259" key="4">
    <source>
        <dbReference type="Pfam" id="PF00849"/>
    </source>
</evidence>
<dbReference type="SUPFAM" id="SSF55120">
    <property type="entry name" value="Pseudouridine synthase"/>
    <property type="match status" value="1"/>
</dbReference>
<evidence type="ECO:0000256" key="2">
    <source>
        <dbReference type="ARBA" id="ARBA00031870"/>
    </source>
</evidence>
<keyword evidence="6" id="KW-1185">Reference proteome</keyword>
<dbReference type="GO" id="GO:0140098">
    <property type="term" value="F:catalytic activity, acting on RNA"/>
    <property type="evidence" value="ECO:0007669"/>
    <property type="project" value="UniProtKB-ARBA"/>
</dbReference>
<dbReference type="InterPro" id="IPR006145">
    <property type="entry name" value="PsdUridine_synth_RsuA/RluA"/>
</dbReference>
<dbReference type="GO" id="GO:0003723">
    <property type="term" value="F:RNA binding"/>
    <property type="evidence" value="ECO:0007669"/>
    <property type="project" value="InterPro"/>
</dbReference>
<sequence>MIFTYKITHPELLKEWLKRHQFSKKTVSAIKQYGALLINGQPVTVRKMLVPQDILQIHLPKEQPSSNLQPYDKPLDICYEDPYILVVRKYQQQNCTPSREHPHYSLIEQVLSYCRNKGEDINPHIVTRLDRDTEGLVIFAKYGHIHHLFSTVKLQKTYIALVNGQINSSGIIEANIKRSLNSIITREVAKDGKYAKTSYKTLVQNHRYSICQIQLHTGRTHQIRVHFKHIGHPIVGDDLYGGTHPTIQGQTLQCSEILFDHPIEKKQISITIDYKRILKLFRNI</sequence>
<comment type="catalytic activity">
    <reaction evidence="1">
        <text>a uridine in RNA = a pseudouridine in RNA</text>
        <dbReference type="Rhea" id="RHEA:48348"/>
        <dbReference type="Rhea" id="RHEA-COMP:12068"/>
        <dbReference type="Rhea" id="RHEA-COMP:12069"/>
        <dbReference type="ChEBI" id="CHEBI:65314"/>
        <dbReference type="ChEBI" id="CHEBI:65315"/>
    </reaction>
</comment>
<evidence type="ECO:0000256" key="3">
    <source>
        <dbReference type="ARBA" id="ARBA00033164"/>
    </source>
</evidence>
<dbReference type="AlphaFoldDB" id="G5JGH9"/>
<dbReference type="GO" id="GO:0009982">
    <property type="term" value="F:pseudouridine synthase activity"/>
    <property type="evidence" value="ECO:0007669"/>
    <property type="project" value="InterPro"/>
</dbReference>
<dbReference type="Gene3D" id="3.30.2350.10">
    <property type="entry name" value="Pseudouridine synthase"/>
    <property type="match status" value="1"/>
</dbReference>
<dbReference type="Pfam" id="PF00849">
    <property type="entry name" value="PseudoU_synth_2"/>
    <property type="match status" value="1"/>
</dbReference>
<dbReference type="PANTHER" id="PTHR21600">
    <property type="entry name" value="MITOCHONDRIAL RNA PSEUDOURIDINE SYNTHASE"/>
    <property type="match status" value="1"/>
</dbReference>
<proteinExistence type="predicted"/>
<name>G5JGH9_9STAP</name>
<dbReference type="InterPro" id="IPR020103">
    <property type="entry name" value="PsdUridine_synth_cat_dom_sf"/>
</dbReference>
<evidence type="ECO:0000313" key="5">
    <source>
        <dbReference type="EMBL" id="EHJ08707.1"/>
    </source>
</evidence>
<feature type="domain" description="Pseudouridine synthase RsuA/RluA-like" evidence="4">
    <location>
        <begin position="84"/>
        <end position="229"/>
    </location>
</feature>
<evidence type="ECO:0000313" key="6">
    <source>
        <dbReference type="Proteomes" id="UP000005413"/>
    </source>
</evidence>
<accession>G5JGH9</accession>